<keyword evidence="3" id="KW-0472">Membrane</keyword>
<dbReference type="Pfam" id="PF00990">
    <property type="entry name" value="GGDEF"/>
    <property type="match status" value="1"/>
</dbReference>
<dbReference type="InterPro" id="IPR043128">
    <property type="entry name" value="Rev_trsase/Diguanyl_cyclase"/>
</dbReference>
<dbReference type="PANTHER" id="PTHR33121:SF71">
    <property type="entry name" value="OXYGEN SENSOR PROTEIN DOSP"/>
    <property type="match status" value="1"/>
</dbReference>
<dbReference type="PROSITE" id="PS50885">
    <property type="entry name" value="HAMP"/>
    <property type="match status" value="1"/>
</dbReference>
<evidence type="ECO:0000256" key="3">
    <source>
        <dbReference type="SAM" id="Phobius"/>
    </source>
</evidence>
<comment type="caution">
    <text evidence="7">The sequence shown here is derived from an EMBL/GenBank/DDBJ whole genome shotgun (WGS) entry which is preliminary data.</text>
</comment>
<dbReference type="SUPFAM" id="SSF55073">
    <property type="entry name" value="Nucleotide cyclase"/>
    <property type="match status" value="1"/>
</dbReference>
<dbReference type="CDD" id="cd06225">
    <property type="entry name" value="HAMP"/>
    <property type="match status" value="1"/>
</dbReference>
<dbReference type="SUPFAM" id="SSF141868">
    <property type="entry name" value="EAL domain-like"/>
    <property type="match status" value="1"/>
</dbReference>
<dbReference type="AlphaFoldDB" id="A0A368TNK1"/>
<proteinExistence type="predicted"/>
<dbReference type="EMBL" id="QPIJ01000073">
    <property type="protein sequence ID" value="RCV86110.1"/>
    <property type="molecule type" value="Genomic_DNA"/>
</dbReference>
<dbReference type="NCBIfam" id="TIGR00254">
    <property type="entry name" value="GGDEF"/>
    <property type="match status" value="1"/>
</dbReference>
<dbReference type="InterPro" id="IPR029150">
    <property type="entry name" value="dCache_3"/>
</dbReference>
<evidence type="ECO:0000313" key="8">
    <source>
        <dbReference type="Proteomes" id="UP000253204"/>
    </source>
</evidence>
<keyword evidence="3" id="KW-0812">Transmembrane</keyword>
<dbReference type="InterPro" id="IPR029787">
    <property type="entry name" value="Nucleotide_cyclase"/>
</dbReference>
<dbReference type="PANTHER" id="PTHR33121">
    <property type="entry name" value="CYCLIC DI-GMP PHOSPHODIESTERASE PDEF"/>
    <property type="match status" value="1"/>
</dbReference>
<protein>
    <recommendedName>
        <fullName evidence="1">cyclic-guanylate-specific phosphodiesterase</fullName>
        <ecNumber evidence="1">3.1.4.52</ecNumber>
    </recommendedName>
</protein>
<reference evidence="7 8" key="1">
    <citation type="submission" date="2018-07" db="EMBL/GenBank/DDBJ databases">
        <title>Halomonas rutogse sp. nov., isolated from Lake TangqianCo on Tibetan Plateau.</title>
        <authorList>
            <person name="Lu H."/>
            <person name="Xing P."/>
            <person name="Wu Q."/>
        </authorList>
    </citation>
    <scope>NUCLEOTIDE SEQUENCE [LARGE SCALE GENOMIC DNA]</scope>
    <source>
        <strain evidence="7 8">TQ8S</strain>
    </source>
</reference>
<organism evidence="7 8">
    <name type="scientific">Vreelandella rituensis</name>
    <dbReference type="NCBI Taxonomy" id="2282306"/>
    <lineage>
        <taxon>Bacteria</taxon>
        <taxon>Pseudomonadati</taxon>
        <taxon>Pseudomonadota</taxon>
        <taxon>Gammaproteobacteria</taxon>
        <taxon>Oceanospirillales</taxon>
        <taxon>Halomonadaceae</taxon>
        <taxon>Vreelandella</taxon>
    </lineage>
</organism>
<dbReference type="InterPro" id="IPR050706">
    <property type="entry name" value="Cyclic-di-GMP_PDE-like"/>
</dbReference>
<feature type="transmembrane region" description="Helical" evidence="3">
    <location>
        <begin position="271"/>
        <end position="292"/>
    </location>
</feature>
<accession>A0A368TNK1</accession>
<dbReference type="SMART" id="SM00267">
    <property type="entry name" value="GGDEF"/>
    <property type="match status" value="1"/>
</dbReference>
<evidence type="ECO:0000259" key="5">
    <source>
        <dbReference type="PROSITE" id="PS50885"/>
    </source>
</evidence>
<feature type="domain" description="HAMP" evidence="5">
    <location>
        <begin position="293"/>
        <end position="345"/>
    </location>
</feature>
<dbReference type="EC" id="3.1.4.52" evidence="1"/>
<keyword evidence="8" id="KW-1185">Reference proteome</keyword>
<sequence>MRFRSRLLMVLLAVVVISQLVTGGVFLRIIYQDALAKGSHNLEVGARLLQQTLNARGSQLRNNVAILTDDFGFKSAVATQDTVSLNSVLANHGNRAGADMVIFANLEGELLASSHHVEGSSMPFPELFEQAQRDGNAVSVVIENGKPFEFVLLPVRASNLIGWVGMGFLIDAELAEEIHALTGLEISFIHQDASGKPTYLVSSHENMQAANMHGRMQEVAEDAYLQRSALSPDDTYVTRAMTLLRNEDHHTYALLQTSRNELLSAYRDLQWQLLGIVALILLLAAALAVWSARRMSRPLMMLAEAARCIGRGERLNSIPVSSQGETGVLAQTLLSMQDDIALREQALLHQSRHDLLTDLPNRSSAQEAITQLIAAERPFTLIRLAINDFRRINDTFGYALGDRVLLTLAQRLDALPTPARRAYRLAGDEFLLIVEFESSDSNWLDSLFHALSQPIDLHESPIRPSLTAGEVNFPHHGVDPHLLLRRADIALGMARRQHRRHQTYQEGQDEQHLRQLTLIRDLQEAVSERQLWMAYQPKVDVRSGKVIQFEALMRWQHPTLGFIPPDEFISLAERSGNIRILSRWMIDSVCAQLHEWQHQGHHLSAAINLSAEDVMDVDLPELLLETLNHYGLEPHQLGLEVTESAVMQDADLAAQSLEQLNQAGLFIAVDDFGTGYSSLAQLKRLPVHELKIDKSFVLNLNTQENDLTIVRSTIELGHNLGLRLVAEGVENQASATLLGQLGCDYLQGYWIAKPMPAYQVVDWLNDFEPLELPFPKPLSEP</sequence>
<evidence type="ECO:0000259" key="6">
    <source>
        <dbReference type="PROSITE" id="PS50887"/>
    </source>
</evidence>
<dbReference type="PROSITE" id="PS50887">
    <property type="entry name" value="GGDEF"/>
    <property type="match status" value="1"/>
</dbReference>
<evidence type="ECO:0000259" key="4">
    <source>
        <dbReference type="PROSITE" id="PS50883"/>
    </source>
</evidence>
<feature type="domain" description="GGDEF" evidence="6">
    <location>
        <begin position="377"/>
        <end position="507"/>
    </location>
</feature>
<keyword evidence="3" id="KW-1133">Transmembrane helix</keyword>
<dbReference type="InterPro" id="IPR000160">
    <property type="entry name" value="GGDEF_dom"/>
</dbReference>
<dbReference type="InterPro" id="IPR003660">
    <property type="entry name" value="HAMP_dom"/>
</dbReference>
<dbReference type="GO" id="GO:0071111">
    <property type="term" value="F:cyclic-guanylate-specific phosphodiesterase activity"/>
    <property type="evidence" value="ECO:0007669"/>
    <property type="project" value="UniProtKB-EC"/>
</dbReference>
<dbReference type="PROSITE" id="PS50883">
    <property type="entry name" value="EAL"/>
    <property type="match status" value="1"/>
</dbReference>
<dbReference type="InterPro" id="IPR001633">
    <property type="entry name" value="EAL_dom"/>
</dbReference>
<dbReference type="Proteomes" id="UP000253204">
    <property type="component" value="Unassembled WGS sequence"/>
</dbReference>
<dbReference type="GO" id="GO:0016020">
    <property type="term" value="C:membrane"/>
    <property type="evidence" value="ECO:0007669"/>
    <property type="project" value="InterPro"/>
</dbReference>
<dbReference type="Pfam" id="PF00563">
    <property type="entry name" value="EAL"/>
    <property type="match status" value="1"/>
</dbReference>
<dbReference type="SMART" id="SM00052">
    <property type="entry name" value="EAL"/>
    <property type="match status" value="1"/>
</dbReference>
<dbReference type="Gene3D" id="6.10.340.10">
    <property type="match status" value="1"/>
</dbReference>
<feature type="domain" description="EAL" evidence="4">
    <location>
        <begin position="515"/>
        <end position="768"/>
    </location>
</feature>
<dbReference type="Pfam" id="PF14827">
    <property type="entry name" value="dCache_3"/>
    <property type="match status" value="1"/>
</dbReference>
<name>A0A368TNK1_9GAMM</name>
<dbReference type="InterPro" id="IPR035919">
    <property type="entry name" value="EAL_sf"/>
</dbReference>
<evidence type="ECO:0000256" key="1">
    <source>
        <dbReference type="ARBA" id="ARBA00012282"/>
    </source>
</evidence>
<keyword evidence="2" id="KW-0973">c-di-GMP</keyword>
<dbReference type="CDD" id="cd01948">
    <property type="entry name" value="EAL"/>
    <property type="match status" value="1"/>
</dbReference>
<dbReference type="Gene3D" id="3.30.70.270">
    <property type="match status" value="1"/>
</dbReference>
<evidence type="ECO:0000313" key="7">
    <source>
        <dbReference type="EMBL" id="RCV86110.1"/>
    </source>
</evidence>
<dbReference type="SMART" id="SM00304">
    <property type="entry name" value="HAMP"/>
    <property type="match status" value="1"/>
</dbReference>
<dbReference type="Gene3D" id="3.20.20.450">
    <property type="entry name" value="EAL domain"/>
    <property type="match status" value="1"/>
</dbReference>
<evidence type="ECO:0000256" key="2">
    <source>
        <dbReference type="ARBA" id="ARBA00022636"/>
    </source>
</evidence>
<gene>
    <name evidence="7" type="ORF">DU506_19070</name>
</gene>
<dbReference type="RefSeq" id="WP_114488453.1">
    <property type="nucleotide sequence ID" value="NZ_CBCSHM010000039.1"/>
</dbReference>
<dbReference type="CDD" id="cd01949">
    <property type="entry name" value="GGDEF"/>
    <property type="match status" value="1"/>
</dbReference>
<dbReference type="FunFam" id="3.20.20.450:FF:000001">
    <property type="entry name" value="Cyclic di-GMP phosphodiesterase yahA"/>
    <property type="match status" value="1"/>
</dbReference>
<dbReference type="OrthoDB" id="9804951at2"/>
<dbReference type="GO" id="GO:0007165">
    <property type="term" value="P:signal transduction"/>
    <property type="evidence" value="ECO:0007669"/>
    <property type="project" value="InterPro"/>
</dbReference>